<dbReference type="PANTHER" id="PTHR10071:SF335">
    <property type="entry name" value="IRON-SENSING TRANSCRIPTIONAL REPRESSOR-RELATED"/>
    <property type="match status" value="1"/>
</dbReference>
<gene>
    <name evidence="11" type="ORF">PCON_07097</name>
</gene>
<feature type="region of interest" description="Disordered" evidence="9">
    <location>
        <begin position="147"/>
        <end position="177"/>
    </location>
</feature>
<dbReference type="PROSITE" id="PS00344">
    <property type="entry name" value="GATA_ZN_FINGER_1"/>
    <property type="match status" value="1"/>
</dbReference>
<dbReference type="eggNOG" id="KOG1601">
    <property type="taxonomic scope" value="Eukaryota"/>
</dbReference>
<dbReference type="PANTHER" id="PTHR10071">
    <property type="entry name" value="TRANSCRIPTION FACTOR GATA FAMILY MEMBER"/>
    <property type="match status" value="1"/>
</dbReference>
<dbReference type="SUPFAM" id="SSF57716">
    <property type="entry name" value="Glucocorticoid receptor-like (DNA-binding domain)"/>
    <property type="match status" value="2"/>
</dbReference>
<name>U4LR45_PYROM</name>
<comment type="subcellular location">
    <subcellularLocation>
        <location evidence="1">Nucleus</location>
    </subcellularLocation>
</comment>
<dbReference type="PROSITE" id="PS50114">
    <property type="entry name" value="GATA_ZN_FINGER_2"/>
    <property type="match status" value="2"/>
</dbReference>
<feature type="region of interest" description="Disordered" evidence="9">
    <location>
        <begin position="451"/>
        <end position="521"/>
    </location>
</feature>
<dbReference type="FunFam" id="3.30.50.10:FF:000007">
    <property type="entry name" value="Nitrogen regulatory AreA, N-terminal"/>
    <property type="match status" value="1"/>
</dbReference>
<evidence type="ECO:0000256" key="7">
    <source>
        <dbReference type="ARBA" id="ARBA00023242"/>
    </source>
</evidence>
<evidence type="ECO:0000256" key="5">
    <source>
        <dbReference type="ARBA" id="ARBA00023015"/>
    </source>
</evidence>
<reference evidence="11 12" key="1">
    <citation type="journal article" date="2013" name="PLoS Genet.">
        <title>The genome and development-dependent transcriptomes of Pyronema confluens: a window into fungal evolution.</title>
        <authorList>
            <person name="Traeger S."/>
            <person name="Altegoer F."/>
            <person name="Freitag M."/>
            <person name="Gabaldon T."/>
            <person name="Kempken F."/>
            <person name="Kumar A."/>
            <person name="Marcet-Houben M."/>
            <person name="Poggeler S."/>
            <person name="Stajich J.E."/>
            <person name="Nowrousian M."/>
        </authorList>
    </citation>
    <scope>NUCLEOTIDE SEQUENCE [LARGE SCALE GENOMIC DNA]</scope>
    <source>
        <strain evidence="12">CBS 100304</strain>
        <tissue evidence="11">Vegetative mycelium</tissue>
    </source>
</reference>
<sequence length="551" mass="56755">MPTELSAAQQNPPMDPAILNCGTNRTPLWRRAPDGKTICNACGLYQKARNQNRPMNLKRPLHGATMSPIHASNGATYVAAECVSSGTCPGGGSCNGTGGAEGCNGCPAFNNRVAKAAQLTIPGVDGGQGGVPTDPALTTATAATAAAVAVSAPSPSPQPQPQQQHQQQQGRSGSPTSTTVVIACQNCGTTITPLWRRDDNGHTICNACGLYHKLHGVHRPEAMKKTIIKRRKRVVAPQTNTFPSSPVAIAQAPPHGTGSVATSNPPGPLGTAGHVGANGTNNAVGANGALAAADTEMTDVSRLSLSSPSDFLSQPRHYPPPVDFTTAPKAPVANMSNMNSGGNNGSSTLIAAAVPLNSRKRGIAEALGGAGGGGFNPSPGVVQLLQGLPGLQGLQGIQGDVPIDPNLNNLPQDKEGKRQCLLIRRDALEREAKRVREELEMLGKELGALENEDNNSAIDTNNRNTTTNTPTMSNSNNHTSNTANETTNTNTNTNTTTDTMDTNTDQGLGEVTMPDPQDSQSNQDLAAAAAMNMARAAVAVVAGTVVAGTQQ</sequence>
<dbReference type="STRING" id="1076935.U4LR45"/>
<dbReference type="AlphaFoldDB" id="U4LR45"/>
<feature type="domain" description="GATA-type" evidence="10">
    <location>
        <begin position="184"/>
        <end position="231"/>
    </location>
</feature>
<dbReference type="InterPro" id="IPR000679">
    <property type="entry name" value="Znf_GATA"/>
</dbReference>
<evidence type="ECO:0000313" key="11">
    <source>
        <dbReference type="EMBL" id="CCX29771.1"/>
    </source>
</evidence>
<dbReference type="GO" id="GO:0005634">
    <property type="term" value="C:nucleus"/>
    <property type="evidence" value="ECO:0007669"/>
    <property type="project" value="UniProtKB-SubCell"/>
</dbReference>
<keyword evidence="12" id="KW-1185">Reference proteome</keyword>
<proteinExistence type="predicted"/>
<dbReference type="InterPro" id="IPR039355">
    <property type="entry name" value="Transcription_factor_GATA"/>
</dbReference>
<evidence type="ECO:0000256" key="1">
    <source>
        <dbReference type="ARBA" id="ARBA00004123"/>
    </source>
</evidence>
<evidence type="ECO:0000256" key="6">
    <source>
        <dbReference type="ARBA" id="ARBA00023163"/>
    </source>
</evidence>
<keyword evidence="3 8" id="KW-0863">Zinc-finger</keyword>
<dbReference type="CDD" id="cd00202">
    <property type="entry name" value="ZnF_GATA"/>
    <property type="match status" value="2"/>
</dbReference>
<keyword evidence="4" id="KW-0862">Zinc</keyword>
<feature type="region of interest" description="Disordered" evidence="9">
    <location>
        <begin position="240"/>
        <end position="261"/>
    </location>
</feature>
<keyword evidence="7" id="KW-0539">Nucleus</keyword>
<evidence type="ECO:0000256" key="3">
    <source>
        <dbReference type="ARBA" id="ARBA00022771"/>
    </source>
</evidence>
<evidence type="ECO:0000256" key="4">
    <source>
        <dbReference type="ARBA" id="ARBA00022833"/>
    </source>
</evidence>
<dbReference type="GO" id="GO:0008270">
    <property type="term" value="F:zinc ion binding"/>
    <property type="evidence" value="ECO:0007669"/>
    <property type="project" value="UniProtKB-KW"/>
</dbReference>
<dbReference type="GO" id="GO:0000122">
    <property type="term" value="P:negative regulation of transcription by RNA polymerase II"/>
    <property type="evidence" value="ECO:0007669"/>
    <property type="project" value="TreeGrafter"/>
</dbReference>
<evidence type="ECO:0000256" key="2">
    <source>
        <dbReference type="ARBA" id="ARBA00022723"/>
    </source>
</evidence>
<feature type="compositionally biased region" description="Low complexity" evidence="9">
    <location>
        <begin position="459"/>
        <end position="504"/>
    </location>
</feature>
<dbReference type="PRINTS" id="PR00619">
    <property type="entry name" value="GATAZNFINGER"/>
</dbReference>
<dbReference type="EMBL" id="HF935354">
    <property type="protein sequence ID" value="CCX29771.1"/>
    <property type="molecule type" value="Genomic_DNA"/>
</dbReference>
<dbReference type="Gene3D" id="3.30.50.10">
    <property type="entry name" value="Erythroid Transcription Factor GATA-1, subunit A"/>
    <property type="match status" value="2"/>
</dbReference>
<evidence type="ECO:0000256" key="9">
    <source>
        <dbReference type="SAM" id="MobiDB-lite"/>
    </source>
</evidence>
<dbReference type="GO" id="GO:0000978">
    <property type="term" value="F:RNA polymerase II cis-regulatory region sequence-specific DNA binding"/>
    <property type="evidence" value="ECO:0007669"/>
    <property type="project" value="TreeGrafter"/>
</dbReference>
<dbReference type="OrthoDB" id="515401at2759"/>
<protein>
    <submittedName>
        <fullName evidence="11">Similar to GATA factor SREP acc. no. Q92259</fullName>
    </submittedName>
</protein>
<keyword evidence="2" id="KW-0479">Metal-binding</keyword>
<organism evidence="11 12">
    <name type="scientific">Pyronema omphalodes (strain CBS 100304)</name>
    <name type="common">Pyronema confluens</name>
    <dbReference type="NCBI Taxonomy" id="1076935"/>
    <lineage>
        <taxon>Eukaryota</taxon>
        <taxon>Fungi</taxon>
        <taxon>Dikarya</taxon>
        <taxon>Ascomycota</taxon>
        <taxon>Pezizomycotina</taxon>
        <taxon>Pezizomycetes</taxon>
        <taxon>Pezizales</taxon>
        <taxon>Pyronemataceae</taxon>
        <taxon>Pyronema</taxon>
    </lineage>
</organism>
<keyword evidence="5" id="KW-0805">Transcription regulation</keyword>
<dbReference type="GO" id="GO:0000981">
    <property type="term" value="F:DNA-binding transcription factor activity, RNA polymerase II-specific"/>
    <property type="evidence" value="ECO:0007669"/>
    <property type="project" value="TreeGrafter"/>
</dbReference>
<evidence type="ECO:0000313" key="12">
    <source>
        <dbReference type="Proteomes" id="UP000018144"/>
    </source>
</evidence>
<dbReference type="SMART" id="SM00401">
    <property type="entry name" value="ZnF_GATA"/>
    <property type="match status" value="2"/>
</dbReference>
<accession>U4LR45</accession>
<evidence type="ECO:0000256" key="8">
    <source>
        <dbReference type="PROSITE-ProRule" id="PRU00094"/>
    </source>
</evidence>
<dbReference type="InterPro" id="IPR013088">
    <property type="entry name" value="Znf_NHR/GATA"/>
</dbReference>
<dbReference type="Proteomes" id="UP000018144">
    <property type="component" value="Unassembled WGS sequence"/>
</dbReference>
<dbReference type="Pfam" id="PF00320">
    <property type="entry name" value="GATA"/>
    <property type="match status" value="2"/>
</dbReference>
<dbReference type="GO" id="GO:0045944">
    <property type="term" value="P:positive regulation of transcription by RNA polymerase II"/>
    <property type="evidence" value="ECO:0007669"/>
    <property type="project" value="TreeGrafter"/>
</dbReference>
<keyword evidence="6" id="KW-0804">Transcription</keyword>
<feature type="domain" description="GATA-type" evidence="10">
    <location>
        <begin position="20"/>
        <end position="65"/>
    </location>
</feature>
<evidence type="ECO:0000259" key="10">
    <source>
        <dbReference type="PROSITE" id="PS50114"/>
    </source>
</evidence>